<dbReference type="AlphaFoldDB" id="A0AAD7U089"/>
<keyword evidence="2" id="KW-1185">Reference proteome</keyword>
<dbReference type="EMBL" id="JAPEVG010000031">
    <property type="protein sequence ID" value="KAJ8494831.1"/>
    <property type="molecule type" value="Genomic_DNA"/>
</dbReference>
<evidence type="ECO:0000313" key="1">
    <source>
        <dbReference type="EMBL" id="KAJ8494831.1"/>
    </source>
</evidence>
<evidence type="ECO:0000313" key="2">
    <source>
        <dbReference type="Proteomes" id="UP001215151"/>
    </source>
</evidence>
<gene>
    <name evidence="1" type="ORF">ONZ51_g2061</name>
</gene>
<name>A0AAD7U089_9APHY</name>
<sequence length="201" mass="22913">MPGDAISGIPVFMSTELLQASLQQARVSRTVEHDLESLCWVIIYALYTHALEDMEAKKDDGMRRALSQESYLIFSAASTEKLLRLRRDAFSTASPSFASVKQLKDYARPIHGYLSGLVDISWEFLRNLQPSEDTRGDAEAVSEQYWGRMDKMFPNRPRTVVHAARSDPQTTAEQMTAYYDFFLEFLGDFVFELSHQNGPKK</sequence>
<accession>A0AAD7U089</accession>
<proteinExistence type="predicted"/>
<comment type="caution">
    <text evidence="1">The sequence shown here is derived from an EMBL/GenBank/DDBJ whole genome shotgun (WGS) entry which is preliminary data.</text>
</comment>
<organism evidence="1 2">
    <name type="scientific">Trametes cubensis</name>
    <dbReference type="NCBI Taxonomy" id="1111947"/>
    <lineage>
        <taxon>Eukaryota</taxon>
        <taxon>Fungi</taxon>
        <taxon>Dikarya</taxon>
        <taxon>Basidiomycota</taxon>
        <taxon>Agaricomycotina</taxon>
        <taxon>Agaricomycetes</taxon>
        <taxon>Polyporales</taxon>
        <taxon>Polyporaceae</taxon>
        <taxon>Trametes</taxon>
    </lineage>
</organism>
<protein>
    <recommendedName>
        <fullName evidence="3">Fungal-type protein kinase domain-containing protein</fullName>
    </recommendedName>
</protein>
<dbReference type="Proteomes" id="UP001215151">
    <property type="component" value="Unassembled WGS sequence"/>
</dbReference>
<evidence type="ECO:0008006" key="3">
    <source>
        <dbReference type="Google" id="ProtNLM"/>
    </source>
</evidence>
<reference evidence="1" key="1">
    <citation type="submission" date="2022-11" db="EMBL/GenBank/DDBJ databases">
        <title>Genome Sequence of Cubamyces cubensis.</title>
        <authorList>
            <person name="Buettner E."/>
        </authorList>
    </citation>
    <scope>NUCLEOTIDE SEQUENCE</scope>
    <source>
        <strain evidence="1">MPL-01</strain>
    </source>
</reference>